<evidence type="ECO:0000313" key="6">
    <source>
        <dbReference type="Proteomes" id="UP000247980"/>
    </source>
</evidence>
<dbReference type="EMBL" id="QJVC01000001">
    <property type="protein sequence ID" value="PYI40231.1"/>
    <property type="molecule type" value="Genomic_DNA"/>
</dbReference>
<evidence type="ECO:0008006" key="7">
    <source>
        <dbReference type="Google" id="ProtNLM"/>
    </source>
</evidence>
<dbReference type="RefSeq" id="WP_110483556.1">
    <property type="nucleotide sequence ID" value="NZ_QJVC01000001.1"/>
</dbReference>
<dbReference type="InterPro" id="IPR036249">
    <property type="entry name" value="Thioredoxin-like_sf"/>
</dbReference>
<feature type="domain" description="Thioredoxin-like fold" evidence="3">
    <location>
        <begin position="192"/>
        <end position="339"/>
    </location>
</feature>
<evidence type="ECO:0000259" key="4">
    <source>
        <dbReference type="Pfam" id="PF13828"/>
    </source>
</evidence>
<dbReference type="Pfam" id="PF13828">
    <property type="entry name" value="DUF4190"/>
    <property type="match status" value="1"/>
</dbReference>
<feature type="domain" description="DUF4190" evidence="4">
    <location>
        <begin position="46"/>
        <end position="98"/>
    </location>
</feature>
<feature type="compositionally biased region" description="Polar residues" evidence="1">
    <location>
        <begin position="1"/>
        <end position="14"/>
    </location>
</feature>
<accession>A0A2V5IVW8</accession>
<keyword evidence="6" id="KW-1185">Reference proteome</keyword>
<dbReference type="Proteomes" id="UP000247980">
    <property type="component" value="Unassembled WGS sequence"/>
</dbReference>
<protein>
    <recommendedName>
        <fullName evidence="7">Disulfide bond formation protein DsbA</fullName>
    </recommendedName>
</protein>
<proteinExistence type="predicted"/>
<evidence type="ECO:0000256" key="1">
    <source>
        <dbReference type="SAM" id="MobiDB-lite"/>
    </source>
</evidence>
<dbReference type="Pfam" id="PF13462">
    <property type="entry name" value="Thioredoxin_4"/>
    <property type="match status" value="1"/>
</dbReference>
<feature type="transmembrane region" description="Helical" evidence="2">
    <location>
        <begin position="80"/>
        <end position="110"/>
    </location>
</feature>
<comment type="caution">
    <text evidence="5">The sequence shown here is derived from an EMBL/GenBank/DDBJ whole genome shotgun (WGS) entry which is preliminary data.</text>
</comment>
<evidence type="ECO:0000313" key="5">
    <source>
        <dbReference type="EMBL" id="PYI40231.1"/>
    </source>
</evidence>
<feature type="transmembrane region" description="Helical" evidence="2">
    <location>
        <begin position="45"/>
        <end position="68"/>
    </location>
</feature>
<dbReference type="SUPFAM" id="SSF52833">
    <property type="entry name" value="Thioredoxin-like"/>
    <property type="match status" value="1"/>
</dbReference>
<reference evidence="5 6" key="1">
    <citation type="submission" date="2018-05" db="EMBL/GenBank/DDBJ databases">
        <title>Genetic diversity of glacier-inhabiting Cryobacterium bacteria in China and description of Cryobacterium mengkeensis sp. nov. and Arthrobacter glacialis sp. nov.</title>
        <authorList>
            <person name="Liu Q."/>
            <person name="Xin Y.-H."/>
        </authorList>
    </citation>
    <scope>NUCLEOTIDE SEQUENCE [LARGE SCALE GENOMIC DNA]</scope>
    <source>
        <strain evidence="5 6">B7</strain>
    </source>
</reference>
<dbReference type="AlphaFoldDB" id="A0A2V5IVW8"/>
<dbReference type="InterPro" id="IPR012336">
    <property type="entry name" value="Thioredoxin-like_fold"/>
</dbReference>
<keyword evidence="2" id="KW-0812">Transmembrane</keyword>
<evidence type="ECO:0000259" key="3">
    <source>
        <dbReference type="Pfam" id="PF13462"/>
    </source>
</evidence>
<keyword evidence="2" id="KW-0472">Membrane</keyword>
<evidence type="ECO:0000256" key="2">
    <source>
        <dbReference type="SAM" id="Phobius"/>
    </source>
</evidence>
<sequence>MGENPQHNPDNTQGWPPPTPPSHYGQQPYSPFAAPQLKPETTNTLAIVSFVLAFFVSIAAVITGHLALSQIRRTGEKGRGFALAGVILGYVSMATTVIAVIVAITFWGVIGPAFMGELEKQGTPVTEQGTASETLTGTAGMNAFGGITFGPQGAVIAPSTQAEDMNYPSLELAEGGLADLGIAASADGEAVQAVVYLDFMCSHCADFEKNNGAALRQWRDQGKVTVEYRPVAFLNDATDGSYYSSLSAEAAACVADTSPEKFEAFAAELFAHQPAMNTAGLDDTALAELASGVGAEDITDCLYDWDMTDFVSGSTYLATSYEITSVPAVYLDGQKWDGTDFAAFGQKVLDAKK</sequence>
<dbReference type="CDD" id="cd02972">
    <property type="entry name" value="DsbA_family"/>
    <property type="match status" value="1"/>
</dbReference>
<feature type="region of interest" description="Disordered" evidence="1">
    <location>
        <begin position="1"/>
        <end position="35"/>
    </location>
</feature>
<dbReference type="Gene3D" id="3.40.30.10">
    <property type="entry name" value="Glutaredoxin"/>
    <property type="match status" value="1"/>
</dbReference>
<keyword evidence="2" id="KW-1133">Transmembrane helix</keyword>
<dbReference type="InterPro" id="IPR025241">
    <property type="entry name" value="DUF4190"/>
</dbReference>
<dbReference type="OrthoDB" id="117402at2"/>
<gene>
    <name evidence="5" type="ORF">CVS30_01565</name>
</gene>
<name>A0A2V5IVW8_9MICC</name>
<organism evidence="5 6">
    <name type="scientific">Arthrobacter psychrolactophilus</name>
    <dbReference type="NCBI Taxonomy" id="92442"/>
    <lineage>
        <taxon>Bacteria</taxon>
        <taxon>Bacillati</taxon>
        <taxon>Actinomycetota</taxon>
        <taxon>Actinomycetes</taxon>
        <taxon>Micrococcales</taxon>
        <taxon>Micrococcaceae</taxon>
        <taxon>Arthrobacter</taxon>
    </lineage>
</organism>